<feature type="domain" description="Ribosome maturation factor RimM PRC barrel" evidence="7">
    <location>
        <begin position="103"/>
        <end position="169"/>
    </location>
</feature>
<dbReference type="PANTHER" id="PTHR33692:SF1">
    <property type="entry name" value="RIBOSOME MATURATION FACTOR RIMM"/>
    <property type="match status" value="1"/>
</dbReference>
<protein>
    <recommendedName>
        <fullName evidence="5">Ribosome maturation factor RimM</fullName>
    </recommendedName>
</protein>
<keyword evidence="9" id="KW-1185">Reference proteome</keyword>
<dbReference type="AlphaFoldDB" id="A0A916JP50"/>
<dbReference type="Gene3D" id="2.30.30.240">
    <property type="entry name" value="PRC-barrel domain"/>
    <property type="match status" value="1"/>
</dbReference>
<feature type="domain" description="RimM N-terminal" evidence="6">
    <location>
        <begin position="9"/>
        <end position="88"/>
    </location>
</feature>
<dbReference type="GO" id="GO:0005737">
    <property type="term" value="C:cytoplasm"/>
    <property type="evidence" value="ECO:0007669"/>
    <property type="project" value="UniProtKB-SubCell"/>
</dbReference>
<evidence type="ECO:0000256" key="4">
    <source>
        <dbReference type="ARBA" id="ARBA00023186"/>
    </source>
</evidence>
<gene>
    <name evidence="5 8" type="primary">rimM</name>
    <name evidence="8" type="ORF">CRYO30217_02617</name>
</gene>
<evidence type="ECO:0000256" key="2">
    <source>
        <dbReference type="ARBA" id="ARBA00022517"/>
    </source>
</evidence>
<dbReference type="PANTHER" id="PTHR33692">
    <property type="entry name" value="RIBOSOME MATURATION FACTOR RIMM"/>
    <property type="match status" value="1"/>
</dbReference>
<dbReference type="GO" id="GO:0042274">
    <property type="term" value="P:ribosomal small subunit biogenesis"/>
    <property type="evidence" value="ECO:0007669"/>
    <property type="project" value="UniProtKB-UniRule"/>
</dbReference>
<organism evidence="8 9">
    <name type="scientific">Parvicella tangerina</name>
    <dbReference type="NCBI Taxonomy" id="2829795"/>
    <lineage>
        <taxon>Bacteria</taxon>
        <taxon>Pseudomonadati</taxon>
        <taxon>Bacteroidota</taxon>
        <taxon>Flavobacteriia</taxon>
        <taxon>Flavobacteriales</taxon>
        <taxon>Parvicellaceae</taxon>
        <taxon>Parvicella</taxon>
    </lineage>
</organism>
<comment type="domain">
    <text evidence="5">The PRC barrel domain binds ribosomal protein uS19.</text>
</comment>
<sequence length="174" mass="20252">MTKEDCFELGVISKTFSFRGEVILYIDSDQPEHYYNMDMILLEINKKLVPFFIEESKVHKVNQLRVKFDNVADETDAKRLTKKKVFLPLAALPELEDDQFYYHEIIGFTLVDQDDNKVGEILEYIDNAVNPMLEVSYNGKEALIPYNDNSHIAINKKDRELKVEIPEGLLAIYE</sequence>
<dbReference type="InterPro" id="IPR036976">
    <property type="entry name" value="RimM_N_sf"/>
</dbReference>
<evidence type="ECO:0000259" key="6">
    <source>
        <dbReference type="Pfam" id="PF01782"/>
    </source>
</evidence>
<comment type="function">
    <text evidence="5">An accessory protein needed during the final step in the assembly of 30S ribosomal subunit, possibly for assembly of the head region. Essential for efficient processing of 16S rRNA. May be needed both before and after RbfA during the maturation of 16S rRNA. It has affinity for free ribosomal 30S subunits but not for 70S ribosomes.</text>
</comment>
<dbReference type="NCBIfam" id="TIGR02273">
    <property type="entry name" value="16S_RimM"/>
    <property type="match status" value="1"/>
</dbReference>
<dbReference type="HAMAP" id="MF_00014">
    <property type="entry name" value="Ribosome_mat_RimM"/>
    <property type="match status" value="1"/>
</dbReference>
<dbReference type="GO" id="GO:0005840">
    <property type="term" value="C:ribosome"/>
    <property type="evidence" value="ECO:0007669"/>
    <property type="project" value="InterPro"/>
</dbReference>
<dbReference type="InterPro" id="IPR002676">
    <property type="entry name" value="RimM_N"/>
</dbReference>
<dbReference type="RefSeq" id="WP_258542835.1">
    <property type="nucleotide sequence ID" value="NZ_OU015584.1"/>
</dbReference>
<dbReference type="InterPro" id="IPR011033">
    <property type="entry name" value="PRC_barrel-like_sf"/>
</dbReference>
<keyword evidence="4 5" id="KW-0143">Chaperone</keyword>
<reference evidence="8" key="1">
    <citation type="submission" date="2021-04" db="EMBL/GenBank/DDBJ databases">
        <authorList>
            <person name="Rodrigo-Torres L."/>
            <person name="Arahal R. D."/>
            <person name="Lucena T."/>
        </authorList>
    </citation>
    <scope>NUCLEOTIDE SEQUENCE</scope>
    <source>
        <strain evidence="8">AS29M-1</strain>
    </source>
</reference>
<keyword evidence="3 5" id="KW-0698">rRNA processing</keyword>
<dbReference type="Proteomes" id="UP000683507">
    <property type="component" value="Chromosome"/>
</dbReference>
<dbReference type="Gene3D" id="2.40.30.60">
    <property type="entry name" value="RimM"/>
    <property type="match status" value="1"/>
</dbReference>
<dbReference type="KEGG" id="ptan:CRYO30217_02617"/>
<evidence type="ECO:0000256" key="1">
    <source>
        <dbReference type="ARBA" id="ARBA00022490"/>
    </source>
</evidence>
<dbReference type="GO" id="GO:0006364">
    <property type="term" value="P:rRNA processing"/>
    <property type="evidence" value="ECO:0007669"/>
    <property type="project" value="UniProtKB-UniRule"/>
</dbReference>
<evidence type="ECO:0000256" key="3">
    <source>
        <dbReference type="ARBA" id="ARBA00022552"/>
    </source>
</evidence>
<dbReference type="InterPro" id="IPR011961">
    <property type="entry name" value="RimM"/>
</dbReference>
<keyword evidence="2 5" id="KW-0690">Ribosome biogenesis</keyword>
<comment type="subunit">
    <text evidence="5">Binds ribosomal protein uS19.</text>
</comment>
<dbReference type="InterPro" id="IPR056792">
    <property type="entry name" value="PRC_RimM"/>
</dbReference>
<keyword evidence="1 5" id="KW-0963">Cytoplasm</keyword>
<name>A0A916JP50_9FLAO</name>
<dbReference type="InterPro" id="IPR009000">
    <property type="entry name" value="Transl_B-barrel_sf"/>
</dbReference>
<evidence type="ECO:0000259" key="7">
    <source>
        <dbReference type="Pfam" id="PF24986"/>
    </source>
</evidence>
<dbReference type="Pfam" id="PF24986">
    <property type="entry name" value="PRC_RimM"/>
    <property type="match status" value="1"/>
</dbReference>
<evidence type="ECO:0000313" key="9">
    <source>
        <dbReference type="Proteomes" id="UP000683507"/>
    </source>
</evidence>
<dbReference type="SUPFAM" id="SSF50447">
    <property type="entry name" value="Translation proteins"/>
    <property type="match status" value="1"/>
</dbReference>
<evidence type="ECO:0000313" key="8">
    <source>
        <dbReference type="EMBL" id="CAG5084986.1"/>
    </source>
</evidence>
<dbReference type="GO" id="GO:0043022">
    <property type="term" value="F:ribosome binding"/>
    <property type="evidence" value="ECO:0007669"/>
    <property type="project" value="InterPro"/>
</dbReference>
<comment type="similarity">
    <text evidence="5">Belongs to the RimM family.</text>
</comment>
<dbReference type="SUPFAM" id="SSF50346">
    <property type="entry name" value="PRC-barrel domain"/>
    <property type="match status" value="1"/>
</dbReference>
<proteinExistence type="inferred from homology"/>
<dbReference type="Pfam" id="PF01782">
    <property type="entry name" value="RimM"/>
    <property type="match status" value="1"/>
</dbReference>
<comment type="subcellular location">
    <subcellularLocation>
        <location evidence="5">Cytoplasm</location>
    </subcellularLocation>
</comment>
<evidence type="ECO:0000256" key="5">
    <source>
        <dbReference type="HAMAP-Rule" id="MF_00014"/>
    </source>
</evidence>
<accession>A0A916JP50</accession>
<dbReference type="EMBL" id="OU015584">
    <property type="protein sequence ID" value="CAG5084986.1"/>
    <property type="molecule type" value="Genomic_DNA"/>
</dbReference>